<dbReference type="EMBL" id="SRYV01000001">
    <property type="protein sequence ID" value="TGY17759.1"/>
    <property type="molecule type" value="Genomic_DNA"/>
</dbReference>
<evidence type="ECO:0000256" key="1">
    <source>
        <dbReference type="ARBA" id="ARBA00022490"/>
    </source>
</evidence>
<protein>
    <submittedName>
        <fullName evidence="2">DUF2129 domain-containing protein</fullName>
    </submittedName>
</protein>
<sequence>MSINKDIEGTTLVKRVGLIIYLSSASDQYRLRRYGDIVYFSKKMKYCVLYLDKKEAKAKVREIGSLDFVTEVEYSQDENIDLTSEHIESQINDLAQIAEAKLLEKKENDEAIK</sequence>
<dbReference type="RefSeq" id="WP_135960207.1">
    <property type="nucleotide sequence ID" value="NZ_AQFR02000003.1"/>
</dbReference>
<keyword evidence="1" id="KW-0963">Cytoplasm</keyword>
<reference evidence="2 3" key="1">
    <citation type="submission" date="2019-04" db="EMBL/GenBank/DDBJ databases">
        <title>Microbes associate with the intestines of laboratory mice.</title>
        <authorList>
            <person name="Navarre W."/>
            <person name="Wong E."/>
            <person name="Huang K."/>
            <person name="Tropini C."/>
            <person name="Ng K."/>
            <person name="Yu B."/>
        </authorList>
    </citation>
    <scope>NUCLEOTIDE SEQUENCE [LARGE SCALE GENOMIC DNA]</scope>
    <source>
        <strain evidence="2 3">NM61_E11</strain>
    </source>
</reference>
<evidence type="ECO:0000313" key="2">
    <source>
        <dbReference type="EMBL" id="TGY17759.1"/>
    </source>
</evidence>
<dbReference type="Proteomes" id="UP000309117">
    <property type="component" value="Unassembled WGS sequence"/>
</dbReference>
<name>A0A4S2BRG0_9LACO</name>
<organism evidence="2 3">
    <name type="scientific">Lactobacillus intestinalis</name>
    <dbReference type="NCBI Taxonomy" id="151781"/>
    <lineage>
        <taxon>Bacteria</taxon>
        <taxon>Bacillati</taxon>
        <taxon>Bacillota</taxon>
        <taxon>Bacilli</taxon>
        <taxon>Lactobacillales</taxon>
        <taxon>Lactobacillaceae</taxon>
        <taxon>Lactobacillus</taxon>
    </lineage>
</organism>
<gene>
    <name evidence="2" type="ORF">E5351_01215</name>
</gene>
<dbReference type="InterPro" id="IPR016979">
    <property type="entry name" value="DUF2129"/>
</dbReference>
<dbReference type="AlphaFoldDB" id="A0A4S2BRG0"/>
<proteinExistence type="predicted"/>
<evidence type="ECO:0000313" key="3">
    <source>
        <dbReference type="Proteomes" id="UP000309117"/>
    </source>
</evidence>
<dbReference type="Pfam" id="PF09902">
    <property type="entry name" value="DUF2129"/>
    <property type="match status" value="1"/>
</dbReference>
<comment type="caution">
    <text evidence="2">The sequence shown here is derived from an EMBL/GenBank/DDBJ whole genome shotgun (WGS) entry which is preliminary data.</text>
</comment>
<accession>A0A4S2BRG0</accession>